<keyword evidence="5 6" id="KW-0472">Membrane</keyword>
<name>A0A1M5YUF3_BUTFI</name>
<dbReference type="STRING" id="1121131.SAMN02745229_01706"/>
<keyword evidence="3 6" id="KW-0812">Transmembrane</keyword>
<proteinExistence type="predicted"/>
<dbReference type="RefSeq" id="WP_073387015.1">
    <property type="nucleotide sequence ID" value="NZ_FQXK01000013.1"/>
</dbReference>
<dbReference type="OrthoDB" id="9797155at2"/>
<reference evidence="8" key="1">
    <citation type="submission" date="2016-11" db="EMBL/GenBank/DDBJ databases">
        <authorList>
            <person name="Varghese N."/>
            <person name="Submissions S."/>
        </authorList>
    </citation>
    <scope>NUCLEOTIDE SEQUENCE [LARGE SCALE GENOMIC DNA]</scope>
    <source>
        <strain evidence="8">DSM 3071</strain>
    </source>
</reference>
<accession>A0A1M5YUF3</accession>
<dbReference type="AlphaFoldDB" id="A0A1M5YUF3"/>
<keyword evidence="4 6" id="KW-1133">Transmembrane helix</keyword>
<evidence type="ECO:0000256" key="6">
    <source>
        <dbReference type="SAM" id="Phobius"/>
    </source>
</evidence>
<evidence type="ECO:0000313" key="7">
    <source>
        <dbReference type="EMBL" id="SHI15454.1"/>
    </source>
</evidence>
<keyword evidence="7" id="KW-0966">Cell projection</keyword>
<keyword evidence="8" id="KW-1185">Reference proteome</keyword>
<sequence length="114" mass="12888">MDVTAIAQFLTVIFLFIVILVLTYFTTRFIAGYQKNHSVNTNIESVEVMRLSPSQYVQIIRIGSKYVAIAVSKDSIEKLCELSSEDVEVAAQDFSSGNSFQNIMDKIKQGWQQK</sequence>
<evidence type="ECO:0000256" key="4">
    <source>
        <dbReference type="ARBA" id="ARBA00022989"/>
    </source>
</evidence>
<evidence type="ECO:0000313" key="8">
    <source>
        <dbReference type="Proteomes" id="UP000184278"/>
    </source>
</evidence>
<evidence type="ECO:0000256" key="2">
    <source>
        <dbReference type="ARBA" id="ARBA00022475"/>
    </source>
</evidence>
<dbReference type="GO" id="GO:0016020">
    <property type="term" value="C:membrane"/>
    <property type="evidence" value="ECO:0007669"/>
    <property type="project" value="InterPro"/>
</dbReference>
<evidence type="ECO:0000256" key="1">
    <source>
        <dbReference type="ARBA" id="ARBA00004236"/>
    </source>
</evidence>
<dbReference type="EMBL" id="FQXK01000013">
    <property type="protein sequence ID" value="SHI15454.1"/>
    <property type="molecule type" value="Genomic_DNA"/>
</dbReference>
<evidence type="ECO:0000256" key="5">
    <source>
        <dbReference type="ARBA" id="ARBA00023136"/>
    </source>
</evidence>
<feature type="transmembrane region" description="Helical" evidence="6">
    <location>
        <begin position="6"/>
        <end position="25"/>
    </location>
</feature>
<evidence type="ECO:0000256" key="3">
    <source>
        <dbReference type="ARBA" id="ARBA00022692"/>
    </source>
</evidence>
<dbReference type="GeneID" id="89509968"/>
<dbReference type="Proteomes" id="UP000184278">
    <property type="component" value="Unassembled WGS sequence"/>
</dbReference>
<keyword evidence="7" id="KW-0282">Flagellum</keyword>
<keyword evidence="2" id="KW-1003">Cell membrane</keyword>
<dbReference type="GO" id="GO:0044781">
    <property type="term" value="P:bacterial-type flagellum organization"/>
    <property type="evidence" value="ECO:0007669"/>
    <property type="project" value="InterPro"/>
</dbReference>
<organism evidence="7 8">
    <name type="scientific">Butyrivibrio fibrisolvens DSM 3071</name>
    <dbReference type="NCBI Taxonomy" id="1121131"/>
    <lineage>
        <taxon>Bacteria</taxon>
        <taxon>Bacillati</taxon>
        <taxon>Bacillota</taxon>
        <taxon>Clostridia</taxon>
        <taxon>Lachnospirales</taxon>
        <taxon>Lachnospiraceae</taxon>
        <taxon>Butyrivibrio</taxon>
    </lineage>
</organism>
<protein>
    <submittedName>
        <fullName evidence="7">Flagellar protein FliO/FliZ</fullName>
    </submittedName>
</protein>
<gene>
    <name evidence="7" type="ORF">SAMN02745229_01706</name>
</gene>
<keyword evidence="7" id="KW-0969">Cilium</keyword>
<dbReference type="InterPro" id="IPR022781">
    <property type="entry name" value="Flagellar_biosynth_FliO"/>
</dbReference>
<dbReference type="Pfam" id="PF04347">
    <property type="entry name" value="FliO"/>
    <property type="match status" value="1"/>
</dbReference>
<comment type="subcellular location">
    <subcellularLocation>
        <location evidence="1">Cell membrane</location>
    </subcellularLocation>
</comment>